<evidence type="ECO:0000313" key="2">
    <source>
        <dbReference type="Proteomes" id="UP001454036"/>
    </source>
</evidence>
<sequence length="107" mass="12678">MVDAINDVNEIDLDDVIGTETASDISTSSNDRLRRGYDLPTQRKACQLPKMLTIFQNILRPDDIPRWFCPEIRYRFLKLWPTFEVTANDFRDKMWESFNVYKILLLC</sequence>
<reference evidence="1 2" key="1">
    <citation type="submission" date="2024-01" db="EMBL/GenBank/DDBJ databases">
        <title>The complete chloroplast genome sequence of Lithospermum erythrorhizon: insights into the phylogenetic relationship among Boraginaceae species and the maternal lineages of purple gromwells.</title>
        <authorList>
            <person name="Okada T."/>
            <person name="Watanabe K."/>
        </authorList>
    </citation>
    <scope>NUCLEOTIDE SEQUENCE [LARGE SCALE GENOMIC DNA]</scope>
</reference>
<dbReference type="AlphaFoldDB" id="A0AAV3Q8T3"/>
<dbReference type="EMBL" id="BAABME010003725">
    <property type="protein sequence ID" value="GAA0159915.1"/>
    <property type="molecule type" value="Genomic_DNA"/>
</dbReference>
<comment type="caution">
    <text evidence="1">The sequence shown here is derived from an EMBL/GenBank/DDBJ whole genome shotgun (WGS) entry which is preliminary data.</text>
</comment>
<proteinExistence type="predicted"/>
<organism evidence="1 2">
    <name type="scientific">Lithospermum erythrorhizon</name>
    <name type="common">Purple gromwell</name>
    <name type="synonym">Lithospermum officinale var. erythrorhizon</name>
    <dbReference type="NCBI Taxonomy" id="34254"/>
    <lineage>
        <taxon>Eukaryota</taxon>
        <taxon>Viridiplantae</taxon>
        <taxon>Streptophyta</taxon>
        <taxon>Embryophyta</taxon>
        <taxon>Tracheophyta</taxon>
        <taxon>Spermatophyta</taxon>
        <taxon>Magnoliopsida</taxon>
        <taxon>eudicotyledons</taxon>
        <taxon>Gunneridae</taxon>
        <taxon>Pentapetalae</taxon>
        <taxon>asterids</taxon>
        <taxon>lamiids</taxon>
        <taxon>Boraginales</taxon>
        <taxon>Boraginaceae</taxon>
        <taxon>Boraginoideae</taxon>
        <taxon>Lithospermeae</taxon>
        <taxon>Lithospermum</taxon>
    </lineage>
</organism>
<keyword evidence="2" id="KW-1185">Reference proteome</keyword>
<protein>
    <submittedName>
        <fullName evidence="1">Uncharacterized protein</fullName>
    </submittedName>
</protein>
<gene>
    <name evidence="1" type="ORF">LIER_16590</name>
</gene>
<accession>A0AAV3Q8T3</accession>
<name>A0AAV3Q8T3_LITER</name>
<evidence type="ECO:0000313" key="1">
    <source>
        <dbReference type="EMBL" id="GAA0159915.1"/>
    </source>
</evidence>
<dbReference type="Proteomes" id="UP001454036">
    <property type="component" value="Unassembled WGS sequence"/>
</dbReference>